<dbReference type="AlphaFoldDB" id="A0A1L7WMK3"/>
<keyword evidence="1" id="KW-0472">Membrane</keyword>
<accession>A0A1L7WMK3</accession>
<keyword evidence="3" id="KW-1185">Reference proteome</keyword>
<keyword evidence="1" id="KW-1133">Transmembrane helix</keyword>
<feature type="transmembrane region" description="Helical" evidence="1">
    <location>
        <begin position="234"/>
        <end position="256"/>
    </location>
</feature>
<dbReference type="EMBL" id="FJOG01000004">
    <property type="protein sequence ID" value="CZR53988.1"/>
    <property type="molecule type" value="Genomic_DNA"/>
</dbReference>
<protein>
    <submittedName>
        <fullName evidence="2">Uncharacterized protein</fullName>
    </submittedName>
</protein>
<gene>
    <name evidence="2" type="ORF">PAC_03871</name>
</gene>
<dbReference type="PANTHER" id="PTHR37576:SF2">
    <property type="entry name" value="DEFECT AT LOW TEMPERATURE PROTEIN 1"/>
    <property type="match status" value="1"/>
</dbReference>
<sequence>MTLELGASTVFQTNVSYLDWIDTKYVRVENPQFTPSALYLDGGLESSYISQKSCKMHREIVEYPVIVIGKAISPGSRADDTYFADNKADLPNGVGLGSLGDNIVLVFGTVVGGFSYYFSSLFNSSSILTKGVDAHEDRGPVVTGPSNDSNVMGAISFIVQSSGMIANKYMSLDTNFSVTNTTVWRDPMDDMLDQINNLASRTARSVAMENLNSSYTQNVSYSGQRTATVYQSDYTITAIAILVNFMGLLSVLPLYYGWWELGRKASLSVIEIAKAFGAPLLRDVDDNATAKLILKQVGTTRVVYGEVVTSERASSEFLIPRKGLRSRLQIVEERGKRPGVGMIFGLA</sequence>
<organism evidence="2 3">
    <name type="scientific">Phialocephala subalpina</name>
    <dbReference type="NCBI Taxonomy" id="576137"/>
    <lineage>
        <taxon>Eukaryota</taxon>
        <taxon>Fungi</taxon>
        <taxon>Dikarya</taxon>
        <taxon>Ascomycota</taxon>
        <taxon>Pezizomycotina</taxon>
        <taxon>Leotiomycetes</taxon>
        <taxon>Helotiales</taxon>
        <taxon>Mollisiaceae</taxon>
        <taxon>Phialocephala</taxon>
        <taxon>Phialocephala fortinii species complex</taxon>
    </lineage>
</organism>
<keyword evidence="1" id="KW-0812">Transmembrane</keyword>
<evidence type="ECO:0000313" key="2">
    <source>
        <dbReference type="EMBL" id="CZR53988.1"/>
    </source>
</evidence>
<dbReference type="Proteomes" id="UP000184330">
    <property type="component" value="Unassembled WGS sequence"/>
</dbReference>
<name>A0A1L7WMK3_9HELO</name>
<evidence type="ECO:0000256" key="1">
    <source>
        <dbReference type="SAM" id="Phobius"/>
    </source>
</evidence>
<dbReference type="PANTHER" id="PTHR37576">
    <property type="entry name" value="DEFECT AT LOW TEMPERATURE PROTEIN 1"/>
    <property type="match status" value="1"/>
</dbReference>
<proteinExistence type="predicted"/>
<dbReference type="OrthoDB" id="5357734at2759"/>
<dbReference type="STRING" id="576137.A0A1L7WMK3"/>
<reference evidence="2 3" key="1">
    <citation type="submission" date="2016-03" db="EMBL/GenBank/DDBJ databases">
        <authorList>
            <person name="Ploux O."/>
        </authorList>
    </citation>
    <scope>NUCLEOTIDE SEQUENCE [LARGE SCALE GENOMIC DNA]</scope>
    <source>
        <strain evidence="2 3">UAMH 11012</strain>
    </source>
</reference>
<evidence type="ECO:0000313" key="3">
    <source>
        <dbReference type="Proteomes" id="UP000184330"/>
    </source>
</evidence>